<dbReference type="Gene3D" id="1.20.1740.10">
    <property type="entry name" value="Amino acid/polyamine transporter I"/>
    <property type="match status" value="1"/>
</dbReference>
<dbReference type="Pfam" id="PF03845">
    <property type="entry name" value="Spore_permease"/>
    <property type="match status" value="1"/>
</dbReference>
<sequence>MKTKSVFISCSYFFSLLSEQAALFKKRSETMSGEKVIKEKYLISPFLSFFIIHAMQVGVGVLSFQSEIVKETGYDAWISVILAGVLVNFSIACMYIILKRADGDIIKVHQELFGKWIGGFLSLLIATFLLFLALIILRTYIEIVQVWVFEDLQNWCFALLSIPFFYYVVSGGFRTVVGLAFLSILITLPIYPLFLMTLEFAQYNNIVPVWKHSVLEVIEGAKVATFSYSGFELLLVYFPFLKHKELSQKWTQLGAAFTTLLYTYITLICLFFYSEEQINKTIWALLTLFKVIEFPFLERFEYIGITVWMIVVAPNIALAIWAGSRLVKRVFSLNQRHVLIVIVILLCGGAALIPTRSAIDAIASVFNQIGFYFAFVYIPFLVLLQTIVYKFKKGDTNETAGM</sequence>
<dbReference type="GO" id="GO:0009847">
    <property type="term" value="P:spore germination"/>
    <property type="evidence" value="ECO:0007669"/>
    <property type="project" value="InterPro"/>
</dbReference>
<dbReference type="PANTHER" id="PTHR34975">
    <property type="entry name" value="SPORE GERMINATION PROTEIN A2"/>
    <property type="match status" value="1"/>
</dbReference>
<dbReference type="NCBIfam" id="TIGR00912">
    <property type="entry name" value="2A0309"/>
    <property type="match status" value="1"/>
</dbReference>
<proteinExistence type="inferred from homology"/>
<evidence type="ECO:0000313" key="9">
    <source>
        <dbReference type="EMBL" id="THG90800.1"/>
    </source>
</evidence>
<keyword evidence="3" id="KW-0813">Transport</keyword>
<dbReference type="InterPro" id="IPR004761">
    <property type="entry name" value="Spore_GerAB"/>
</dbReference>
<evidence type="ECO:0000256" key="3">
    <source>
        <dbReference type="ARBA" id="ARBA00022448"/>
    </source>
</evidence>
<feature type="transmembrane region" description="Helical" evidence="8">
    <location>
        <begin position="302"/>
        <end position="324"/>
    </location>
</feature>
<comment type="subcellular location">
    <subcellularLocation>
        <location evidence="1">Membrane</location>
        <topology evidence="1">Multi-pass membrane protein</topology>
    </subcellularLocation>
</comment>
<name>A0A4S4K0W9_ALKAL</name>
<keyword evidence="7 8" id="KW-0472">Membrane</keyword>
<evidence type="ECO:0000256" key="7">
    <source>
        <dbReference type="ARBA" id="ARBA00023136"/>
    </source>
</evidence>
<evidence type="ECO:0000256" key="8">
    <source>
        <dbReference type="SAM" id="Phobius"/>
    </source>
</evidence>
<feature type="transmembrane region" description="Helical" evidence="8">
    <location>
        <begin position="119"/>
        <end position="140"/>
    </location>
</feature>
<feature type="transmembrane region" description="Helical" evidence="8">
    <location>
        <begin position="45"/>
        <end position="64"/>
    </location>
</feature>
<dbReference type="AlphaFoldDB" id="A0A4S4K0W9"/>
<dbReference type="GO" id="GO:0016020">
    <property type="term" value="C:membrane"/>
    <property type="evidence" value="ECO:0007669"/>
    <property type="project" value="UniProtKB-SubCell"/>
</dbReference>
<evidence type="ECO:0000256" key="5">
    <source>
        <dbReference type="ARBA" id="ARBA00022692"/>
    </source>
</evidence>
<feature type="transmembrane region" description="Helical" evidence="8">
    <location>
        <begin position="152"/>
        <end position="169"/>
    </location>
</feature>
<evidence type="ECO:0000256" key="2">
    <source>
        <dbReference type="ARBA" id="ARBA00007998"/>
    </source>
</evidence>
<feature type="transmembrane region" description="Helical" evidence="8">
    <location>
        <begin position="223"/>
        <end position="241"/>
    </location>
</feature>
<keyword evidence="6 8" id="KW-1133">Transmembrane helix</keyword>
<feature type="transmembrane region" description="Helical" evidence="8">
    <location>
        <begin position="176"/>
        <end position="203"/>
    </location>
</feature>
<reference evidence="9 10" key="1">
    <citation type="submission" date="2014-01" db="EMBL/GenBank/DDBJ databases">
        <title>Draft genome sequencing of Bacillus alcalophilus CGMCC 1.3604.</title>
        <authorList>
            <person name="Yang J."/>
            <person name="Diao L."/>
            <person name="Yang S."/>
        </authorList>
    </citation>
    <scope>NUCLEOTIDE SEQUENCE [LARGE SCALE GENOMIC DNA]</scope>
    <source>
        <strain evidence="9 10">CGMCC 1.3604</strain>
    </source>
</reference>
<dbReference type="Proteomes" id="UP000297014">
    <property type="component" value="Unassembled WGS sequence"/>
</dbReference>
<keyword evidence="4" id="KW-0309">Germination</keyword>
<feature type="transmembrane region" description="Helical" evidence="8">
    <location>
        <begin position="253"/>
        <end position="273"/>
    </location>
</feature>
<gene>
    <name evidence="9" type="ORF">AJ85_08750</name>
</gene>
<dbReference type="PANTHER" id="PTHR34975:SF2">
    <property type="entry name" value="SPORE GERMINATION PROTEIN A2"/>
    <property type="match status" value="1"/>
</dbReference>
<protein>
    <submittedName>
        <fullName evidence="9">Spore germination protein GerB</fullName>
    </submittedName>
</protein>
<organism evidence="9 10">
    <name type="scientific">Alkalihalobacillus alcalophilus ATCC 27647 = CGMCC 1.3604</name>
    <dbReference type="NCBI Taxonomy" id="1218173"/>
    <lineage>
        <taxon>Bacteria</taxon>
        <taxon>Bacillati</taxon>
        <taxon>Bacillota</taxon>
        <taxon>Bacilli</taxon>
        <taxon>Bacillales</taxon>
        <taxon>Bacillaceae</taxon>
        <taxon>Alkalihalobacillus</taxon>
    </lineage>
</organism>
<evidence type="ECO:0000256" key="1">
    <source>
        <dbReference type="ARBA" id="ARBA00004141"/>
    </source>
</evidence>
<evidence type="ECO:0000256" key="6">
    <source>
        <dbReference type="ARBA" id="ARBA00022989"/>
    </source>
</evidence>
<feature type="transmembrane region" description="Helical" evidence="8">
    <location>
        <begin position="365"/>
        <end position="384"/>
    </location>
</feature>
<dbReference type="EMBL" id="JALP01000114">
    <property type="protein sequence ID" value="THG90800.1"/>
    <property type="molecule type" value="Genomic_DNA"/>
</dbReference>
<keyword evidence="5 8" id="KW-0812">Transmembrane</keyword>
<evidence type="ECO:0000313" key="10">
    <source>
        <dbReference type="Proteomes" id="UP000297014"/>
    </source>
</evidence>
<accession>A0A4S4K0W9</accession>
<comment type="similarity">
    <text evidence="2">Belongs to the amino acid-polyamine-organocation (APC) superfamily. Spore germination protein (SGP) (TC 2.A.3.9) family.</text>
</comment>
<comment type="caution">
    <text evidence="9">The sequence shown here is derived from an EMBL/GenBank/DDBJ whole genome shotgun (WGS) entry which is preliminary data.</text>
</comment>
<feature type="transmembrane region" description="Helical" evidence="8">
    <location>
        <begin position="336"/>
        <end position="353"/>
    </location>
</feature>
<feature type="transmembrane region" description="Helical" evidence="8">
    <location>
        <begin position="76"/>
        <end position="98"/>
    </location>
</feature>
<evidence type="ECO:0000256" key="4">
    <source>
        <dbReference type="ARBA" id="ARBA00022544"/>
    </source>
</evidence>